<evidence type="ECO:0000256" key="4">
    <source>
        <dbReference type="SAM" id="MobiDB-lite"/>
    </source>
</evidence>
<feature type="region of interest" description="Disordered" evidence="4">
    <location>
        <begin position="1"/>
        <end position="30"/>
    </location>
</feature>
<comment type="subcellular location">
    <subcellularLocation>
        <location evidence="1">Cytoplasm</location>
        <location evidence="1">Cytosol</location>
    </subcellularLocation>
</comment>
<dbReference type="PANTHER" id="PTHR46555:SF1">
    <property type="entry name" value="UBIQUITIN-LIKE PROTEIN 4A"/>
    <property type="match status" value="1"/>
</dbReference>
<dbReference type="CDD" id="cd17039">
    <property type="entry name" value="Ubl_ubiquitin_like"/>
    <property type="match status" value="1"/>
</dbReference>
<dbReference type="PROSITE" id="PS50053">
    <property type="entry name" value="UBIQUITIN_2"/>
    <property type="match status" value="1"/>
</dbReference>
<gene>
    <name evidence="6" type="primary">Hypp4841</name>
    <name evidence="6" type="ORF">BLAG_LOCUS24041</name>
</gene>
<dbReference type="EMBL" id="OV696693">
    <property type="protein sequence ID" value="CAH1272388.1"/>
    <property type="molecule type" value="Genomic_DNA"/>
</dbReference>
<dbReference type="GO" id="GO:0051087">
    <property type="term" value="F:protein-folding chaperone binding"/>
    <property type="evidence" value="ECO:0007669"/>
    <property type="project" value="TreeGrafter"/>
</dbReference>
<feature type="compositionally biased region" description="Basic residues" evidence="4">
    <location>
        <begin position="1"/>
        <end position="11"/>
    </location>
</feature>
<dbReference type="Gene3D" id="3.10.20.90">
    <property type="entry name" value="Phosphatidylinositol 3-kinase Catalytic Subunit, Chain A, domain 1"/>
    <property type="match status" value="1"/>
</dbReference>
<protein>
    <submittedName>
        <fullName evidence="6">Hypp4841 protein</fullName>
    </submittedName>
</protein>
<dbReference type="InterPro" id="IPR047154">
    <property type="entry name" value="UBL4A-like"/>
</dbReference>
<dbReference type="AlphaFoldDB" id="A0A8K0ACV5"/>
<dbReference type="InterPro" id="IPR029071">
    <property type="entry name" value="Ubiquitin-like_domsf"/>
</dbReference>
<proteinExistence type="predicted"/>
<dbReference type="InterPro" id="IPR000626">
    <property type="entry name" value="Ubiquitin-like_dom"/>
</dbReference>
<evidence type="ECO:0000256" key="1">
    <source>
        <dbReference type="ARBA" id="ARBA00004514"/>
    </source>
</evidence>
<organism evidence="6 7">
    <name type="scientific">Branchiostoma lanceolatum</name>
    <name type="common">Common lancelet</name>
    <name type="synonym">Amphioxus lanceolatum</name>
    <dbReference type="NCBI Taxonomy" id="7740"/>
    <lineage>
        <taxon>Eukaryota</taxon>
        <taxon>Metazoa</taxon>
        <taxon>Chordata</taxon>
        <taxon>Cephalochordata</taxon>
        <taxon>Leptocardii</taxon>
        <taxon>Amphioxiformes</taxon>
        <taxon>Branchiostomatidae</taxon>
        <taxon>Branchiostoma</taxon>
    </lineage>
</organism>
<evidence type="ECO:0000313" key="6">
    <source>
        <dbReference type="EMBL" id="CAH1272388.1"/>
    </source>
</evidence>
<feature type="coiled-coil region" evidence="3">
    <location>
        <begin position="73"/>
        <end position="107"/>
    </location>
</feature>
<dbReference type="GO" id="GO:0006620">
    <property type="term" value="P:post-translational protein targeting to endoplasmic reticulum membrane"/>
    <property type="evidence" value="ECO:0007669"/>
    <property type="project" value="InterPro"/>
</dbReference>
<evidence type="ECO:0000313" key="7">
    <source>
        <dbReference type="Proteomes" id="UP000838412"/>
    </source>
</evidence>
<keyword evidence="2" id="KW-0963">Cytoplasm</keyword>
<dbReference type="GO" id="GO:0071818">
    <property type="term" value="C:BAT3 complex"/>
    <property type="evidence" value="ECO:0007669"/>
    <property type="project" value="TreeGrafter"/>
</dbReference>
<evidence type="ECO:0000256" key="2">
    <source>
        <dbReference type="ARBA" id="ARBA00022490"/>
    </source>
</evidence>
<dbReference type="GO" id="GO:0071816">
    <property type="term" value="P:tail-anchored membrane protein insertion into ER membrane"/>
    <property type="evidence" value="ECO:0007669"/>
    <property type="project" value="TreeGrafter"/>
</dbReference>
<sequence length="241" mass="27117">MAPNLRKRKRATASSTSASANKRSEPEETVVTKSAVRKLLDNQKKELSNLMGLQQKNFKSFIQTVMATTNRRMDDIVREVEEVTGSLQNSQKEIVDLKATSDVLDDKIFDLEGEILQLECNTSSKLPPPGYNQMKIEPVDCCCCEKSLKEKVMDYAEITDDSDVDARNGILEVFVKAVDGPTVRVIASKNAAVDKLIRKISEVRNVPIGEVRLFYLDHTLEYGQGKRLNDYGIEDQHSIYL</sequence>
<accession>A0A8K0ACV5</accession>
<name>A0A8K0ACV5_BRALA</name>
<evidence type="ECO:0000259" key="5">
    <source>
        <dbReference type="PROSITE" id="PS50053"/>
    </source>
</evidence>
<feature type="domain" description="Ubiquitin-like" evidence="5">
    <location>
        <begin position="171"/>
        <end position="241"/>
    </location>
</feature>
<keyword evidence="3" id="KW-0175">Coiled coil</keyword>
<reference evidence="6" key="1">
    <citation type="submission" date="2022-01" db="EMBL/GenBank/DDBJ databases">
        <authorList>
            <person name="Braso-Vives M."/>
        </authorList>
    </citation>
    <scope>NUCLEOTIDE SEQUENCE</scope>
</reference>
<dbReference type="SUPFAM" id="SSF54236">
    <property type="entry name" value="Ubiquitin-like"/>
    <property type="match status" value="1"/>
</dbReference>
<keyword evidence="7" id="KW-1185">Reference proteome</keyword>
<evidence type="ECO:0000256" key="3">
    <source>
        <dbReference type="SAM" id="Coils"/>
    </source>
</evidence>
<feature type="compositionally biased region" description="Low complexity" evidence="4">
    <location>
        <begin position="12"/>
        <end position="21"/>
    </location>
</feature>
<dbReference type="Proteomes" id="UP000838412">
    <property type="component" value="Chromosome 8"/>
</dbReference>
<dbReference type="PANTHER" id="PTHR46555">
    <property type="entry name" value="UBIQUITIN-LIKE PROTEIN 4A"/>
    <property type="match status" value="1"/>
</dbReference>